<evidence type="ECO:0000256" key="1">
    <source>
        <dbReference type="SAM" id="MobiDB-lite"/>
    </source>
</evidence>
<dbReference type="EMBL" id="JBBNAG010000010">
    <property type="protein sequence ID" value="KAK9100151.1"/>
    <property type="molecule type" value="Genomic_DNA"/>
</dbReference>
<evidence type="ECO:0000313" key="3">
    <source>
        <dbReference type="Proteomes" id="UP001419268"/>
    </source>
</evidence>
<comment type="caution">
    <text evidence="2">The sequence shown here is derived from an EMBL/GenBank/DDBJ whole genome shotgun (WGS) entry which is preliminary data.</text>
</comment>
<protein>
    <submittedName>
        <fullName evidence="2">Uncharacterized protein</fullName>
    </submittedName>
</protein>
<organism evidence="2 3">
    <name type="scientific">Stephania cephalantha</name>
    <dbReference type="NCBI Taxonomy" id="152367"/>
    <lineage>
        <taxon>Eukaryota</taxon>
        <taxon>Viridiplantae</taxon>
        <taxon>Streptophyta</taxon>
        <taxon>Embryophyta</taxon>
        <taxon>Tracheophyta</taxon>
        <taxon>Spermatophyta</taxon>
        <taxon>Magnoliopsida</taxon>
        <taxon>Ranunculales</taxon>
        <taxon>Menispermaceae</taxon>
        <taxon>Menispermoideae</taxon>
        <taxon>Cissampelideae</taxon>
        <taxon>Stephania</taxon>
    </lineage>
</organism>
<accession>A0AAP0EVZ3</accession>
<dbReference type="AlphaFoldDB" id="A0AAP0EVZ3"/>
<dbReference type="Proteomes" id="UP001419268">
    <property type="component" value="Unassembled WGS sequence"/>
</dbReference>
<keyword evidence="3" id="KW-1185">Reference proteome</keyword>
<feature type="region of interest" description="Disordered" evidence="1">
    <location>
        <begin position="46"/>
        <end position="66"/>
    </location>
</feature>
<feature type="compositionally biased region" description="Gly residues" evidence="1">
    <location>
        <begin position="54"/>
        <end position="63"/>
    </location>
</feature>
<reference evidence="2 3" key="1">
    <citation type="submission" date="2024-01" db="EMBL/GenBank/DDBJ databases">
        <title>Genome assemblies of Stephania.</title>
        <authorList>
            <person name="Yang L."/>
        </authorList>
    </citation>
    <scope>NUCLEOTIDE SEQUENCE [LARGE SCALE GENOMIC DNA]</scope>
    <source>
        <strain evidence="2">JXDWG</strain>
        <tissue evidence="2">Leaf</tissue>
    </source>
</reference>
<sequence length="121" mass="12699">MPTFSHVVRLASTIEASASGAPIAESDEKYEDLKGGDHEPIKVHVKKVHHHSSSGGGHGGGGDENGDVDVELWRACVGPLVTLPHVGDVVYYIPQGHPSVLIGFQLATDASLLLFGNILLA</sequence>
<proteinExistence type="predicted"/>
<evidence type="ECO:0000313" key="2">
    <source>
        <dbReference type="EMBL" id="KAK9100151.1"/>
    </source>
</evidence>
<gene>
    <name evidence="2" type="ORF">Scep_023581</name>
</gene>
<name>A0AAP0EVZ3_9MAGN</name>